<dbReference type="Gene3D" id="3.90.1300.10">
    <property type="entry name" value="Amidase signature (AS) domain"/>
    <property type="match status" value="1"/>
</dbReference>
<evidence type="ECO:0000259" key="1">
    <source>
        <dbReference type="Pfam" id="PF01425"/>
    </source>
</evidence>
<dbReference type="SUPFAM" id="SSF75304">
    <property type="entry name" value="Amidase signature (AS) enzymes"/>
    <property type="match status" value="1"/>
</dbReference>
<dbReference type="InterPro" id="IPR023631">
    <property type="entry name" value="Amidase_dom"/>
</dbReference>
<reference evidence="2 3" key="1">
    <citation type="submission" date="2018-04" db="EMBL/GenBank/DDBJ databases">
        <title>Bordetella sp. HZ20 isolated from seawater.</title>
        <authorList>
            <person name="Sun C."/>
        </authorList>
    </citation>
    <scope>NUCLEOTIDE SEQUENCE [LARGE SCALE GENOMIC DNA]</scope>
    <source>
        <strain evidence="2 3">HZ20</strain>
    </source>
</reference>
<dbReference type="PANTHER" id="PTHR11895:SF176">
    <property type="entry name" value="AMIDASE AMID-RELATED"/>
    <property type="match status" value="1"/>
</dbReference>
<keyword evidence="2" id="KW-0808">Transferase</keyword>
<dbReference type="InterPro" id="IPR000120">
    <property type="entry name" value="Amidase"/>
</dbReference>
<organism evidence="2 3">
    <name type="scientific">Orrella marina</name>
    <dbReference type="NCBI Taxonomy" id="2163011"/>
    <lineage>
        <taxon>Bacteria</taxon>
        <taxon>Pseudomonadati</taxon>
        <taxon>Pseudomonadota</taxon>
        <taxon>Betaproteobacteria</taxon>
        <taxon>Burkholderiales</taxon>
        <taxon>Alcaligenaceae</taxon>
        <taxon>Orrella</taxon>
    </lineage>
</organism>
<dbReference type="PROSITE" id="PS00571">
    <property type="entry name" value="AMIDASES"/>
    <property type="match status" value="1"/>
</dbReference>
<dbReference type="EMBL" id="CP028901">
    <property type="protein sequence ID" value="AWB35114.1"/>
    <property type="molecule type" value="Genomic_DNA"/>
</dbReference>
<name>A0A2R4XMW2_9BURK</name>
<dbReference type="KEGG" id="boz:DBV39_16815"/>
<accession>A0A2R4XMW2</accession>
<evidence type="ECO:0000313" key="2">
    <source>
        <dbReference type="EMBL" id="AWB35114.1"/>
    </source>
</evidence>
<dbReference type="PANTHER" id="PTHR11895">
    <property type="entry name" value="TRANSAMIDASE"/>
    <property type="match status" value="1"/>
</dbReference>
<dbReference type="InterPro" id="IPR036928">
    <property type="entry name" value="AS_sf"/>
</dbReference>
<gene>
    <name evidence="2" type="ORF">DBV39_16815</name>
</gene>
<dbReference type="AlphaFoldDB" id="A0A2R4XMW2"/>
<dbReference type="InterPro" id="IPR020556">
    <property type="entry name" value="Amidase_CS"/>
</dbReference>
<proteinExistence type="predicted"/>
<dbReference type="Proteomes" id="UP000244571">
    <property type="component" value="Chromosome"/>
</dbReference>
<dbReference type="Pfam" id="PF01425">
    <property type="entry name" value="Amidase"/>
    <property type="match status" value="1"/>
</dbReference>
<evidence type="ECO:0000313" key="3">
    <source>
        <dbReference type="Proteomes" id="UP000244571"/>
    </source>
</evidence>
<feature type="domain" description="Amidase" evidence="1">
    <location>
        <begin position="27"/>
        <end position="438"/>
    </location>
</feature>
<keyword evidence="3" id="KW-1185">Reference proteome</keyword>
<dbReference type="GO" id="GO:0016740">
    <property type="term" value="F:transferase activity"/>
    <property type="evidence" value="ECO:0007669"/>
    <property type="project" value="UniProtKB-KW"/>
</dbReference>
<protein>
    <submittedName>
        <fullName evidence="2">Asp-tRNA(Asn)/Glu-tRNA(Gln) amidotransferase GatCAB subunit A</fullName>
    </submittedName>
</protein>
<sequence length="457" mass="49348">MISMQTHWMTATEIAQAYRNRSLSPRELVKDLLDRIETVDSRTNAFLQVQSEDALAQAKTAENDFMKGRLGGPLHGIPFALKDIIDVAGQRTSCHSSVMLDHVATQDAVVVNKLRAAQAINLGKLALHEFAIGGPSFDLPFPPARNPWNLDHHPGGSSSGSGSAVAAGLVPLALGTDTGGSVRHPAAACGIVGLKPTYDLVSRQGVFPLAFSLDHVGPMTRSVADAALLLQAIASPPGATVPFDADLDKGVRGMRVGFVRHFHEQDMVADAEMAASLEAAATVFKELGASVVDIQLPSLDTFASVQKVIQMSECWTVHHRWLEERPQDYARMSRRKLLPGAFLGASDYVMAMQQRGQLIQSVNEHLRDVDVLLVVNSMEPACRIDDEAAAVRTYPRQARAPFNLTGHPALALMSGLSSAGLPLSLQLVGRMYDEATVLRFGAAYERETGWQKQHPGI</sequence>